<sequence>MGRCSFKAKAVAASVLDGLSFTLNRRGYAAAATQSGAVSGAHKGGATTQGTPVIKDDPRASSSWGPDPITGYYKPGDHVAKVDAAELRETAWNHKVKPQCETND</sequence>
<feature type="region of interest" description="Disordered" evidence="1">
    <location>
        <begin position="33"/>
        <end position="69"/>
    </location>
</feature>
<evidence type="ECO:0000313" key="2">
    <source>
        <dbReference type="EMBL" id="KAK3005349.1"/>
    </source>
</evidence>
<reference evidence="2" key="1">
    <citation type="submission" date="2022-12" db="EMBL/GenBank/DDBJ databases">
        <title>Draft genome assemblies for two species of Escallonia (Escalloniales).</title>
        <authorList>
            <person name="Chanderbali A."/>
            <person name="Dervinis C."/>
            <person name="Anghel I."/>
            <person name="Soltis D."/>
            <person name="Soltis P."/>
            <person name="Zapata F."/>
        </authorList>
    </citation>
    <scope>NUCLEOTIDE SEQUENCE</scope>
    <source>
        <strain evidence="2">UCBG64.0493</strain>
        <tissue evidence="2">Leaf</tissue>
    </source>
</reference>
<dbReference type="PANTHER" id="PTHR33509">
    <property type="entry name" value="LATE EMBRYOGENIS ABUNDANT PROTEIN 2-RELATED"/>
    <property type="match status" value="1"/>
</dbReference>
<evidence type="ECO:0000313" key="3">
    <source>
        <dbReference type="Proteomes" id="UP001188597"/>
    </source>
</evidence>
<gene>
    <name evidence="2" type="ORF">RJ639_015866</name>
</gene>
<proteinExistence type="predicted"/>
<dbReference type="GO" id="GO:0006950">
    <property type="term" value="P:response to stress"/>
    <property type="evidence" value="ECO:0007669"/>
    <property type="project" value="TreeGrafter"/>
</dbReference>
<dbReference type="PANTHER" id="PTHR33509:SF5">
    <property type="entry name" value="PROTEIN SENESCENCE-ASSOCIATED GENE 21, MITOCHONDRIAL"/>
    <property type="match status" value="1"/>
</dbReference>
<dbReference type="InterPro" id="IPR004926">
    <property type="entry name" value="LEA_3a"/>
</dbReference>
<dbReference type="EMBL" id="JAVXUP010002141">
    <property type="protein sequence ID" value="KAK3005349.1"/>
    <property type="molecule type" value="Genomic_DNA"/>
</dbReference>
<dbReference type="AlphaFoldDB" id="A0AA88VDU1"/>
<keyword evidence="3" id="KW-1185">Reference proteome</keyword>
<organism evidence="2 3">
    <name type="scientific">Escallonia herrerae</name>
    <dbReference type="NCBI Taxonomy" id="1293975"/>
    <lineage>
        <taxon>Eukaryota</taxon>
        <taxon>Viridiplantae</taxon>
        <taxon>Streptophyta</taxon>
        <taxon>Embryophyta</taxon>
        <taxon>Tracheophyta</taxon>
        <taxon>Spermatophyta</taxon>
        <taxon>Magnoliopsida</taxon>
        <taxon>eudicotyledons</taxon>
        <taxon>Gunneridae</taxon>
        <taxon>Pentapetalae</taxon>
        <taxon>asterids</taxon>
        <taxon>campanulids</taxon>
        <taxon>Escalloniales</taxon>
        <taxon>Escalloniaceae</taxon>
        <taxon>Escallonia</taxon>
    </lineage>
</organism>
<evidence type="ECO:0000256" key="1">
    <source>
        <dbReference type="SAM" id="MobiDB-lite"/>
    </source>
</evidence>
<name>A0AA88VDU1_9ASTE</name>
<accession>A0AA88VDU1</accession>
<protein>
    <submittedName>
        <fullName evidence="2">Uncharacterized protein</fullName>
    </submittedName>
</protein>
<dbReference type="Pfam" id="PF03242">
    <property type="entry name" value="LEA_3a"/>
    <property type="match status" value="1"/>
</dbReference>
<dbReference type="Proteomes" id="UP001188597">
    <property type="component" value="Unassembled WGS sequence"/>
</dbReference>
<dbReference type="GO" id="GO:0005739">
    <property type="term" value="C:mitochondrion"/>
    <property type="evidence" value="ECO:0007669"/>
    <property type="project" value="TreeGrafter"/>
</dbReference>
<comment type="caution">
    <text evidence="2">The sequence shown here is derived from an EMBL/GenBank/DDBJ whole genome shotgun (WGS) entry which is preliminary data.</text>
</comment>